<dbReference type="PANTHER" id="PTHR18359">
    <property type="entry name" value="WD-REPEAT PROTEIN-RELATED"/>
    <property type="match status" value="1"/>
</dbReference>
<keyword evidence="3" id="KW-0853">WD repeat</keyword>
<evidence type="ECO:0000259" key="8">
    <source>
        <dbReference type="Pfam" id="PF24086"/>
    </source>
</evidence>
<feature type="region of interest" description="Disordered" evidence="6">
    <location>
        <begin position="1253"/>
        <end position="1287"/>
    </location>
</feature>
<dbReference type="InterPro" id="IPR015943">
    <property type="entry name" value="WD40/YVTN_repeat-like_dom_sf"/>
</dbReference>
<gene>
    <name evidence="9" type="ORF">E8E13_009004</name>
</gene>
<feature type="compositionally biased region" description="Low complexity" evidence="6">
    <location>
        <begin position="1372"/>
        <end position="1388"/>
    </location>
</feature>
<keyword evidence="7" id="KW-0812">Transmembrane</keyword>
<comment type="subcellular location">
    <subcellularLocation>
        <location evidence="1">Nucleus</location>
        <location evidence="1">Nucleolus</location>
    </subcellularLocation>
</comment>
<evidence type="ECO:0000256" key="6">
    <source>
        <dbReference type="SAM" id="MobiDB-lite"/>
    </source>
</evidence>
<evidence type="ECO:0000256" key="5">
    <source>
        <dbReference type="ARBA" id="ARBA00023242"/>
    </source>
</evidence>
<sequence>MAPAKTKTAPHRSNDHKRYLADEAAGFAIDLNGSDAEGKALQTVNKPNDSDDFEGFGSEDGDKDGAEEVEDDSDAESVDFTIEENKQARVIPPKDAEEEELERMIFGDSAGFNEGLDNFSLSRTAGLYGDASDNDDQDDDADLDNVADDNLFFFDTGPEAAPAGSVAVATAEESEDEEDQPAWEDSDDERLVVSLASVPQLRKLRETAEDDMVNGKEYARRLRKQYERLYPAPEWAAHATGKANKRRRTMEDDDSEEDSGSDMDVDDQDLSTQPLARLLKDADILSRNTARGPAKRRKLQAGTIDIQRLKDVSKAGPSAITSLSFHPTYPLLLSSGPSSTLSLHHVNPNPPNPNPLLTSLHVKRTPLTTTAFHPSASDSRIFLSARRRYFHVWNIATGQVEKVTRVYGHQHEQRTMEYFSLSPNGKFMALRGSSRKGGGVINILDTRTLQWATQVRIESRGGVADFAWWGNGNGMTIAGKNGEVTEWSVDEGVIGRWNDEGAVGTTVIALGGASGRHDWIGGDRWVAIGSSSGVVNVYDRRAWSEGAEDATLSSTGGLPKAPKPLRALGNLTTPTSHLAFSPDGQILAMASRWKNNAMRLVHLPSATVFKNWPTEKTPLGRITAVAWGRPTEEEEREGSLAQIAVANESGHIRLWEASKKTRRQPRPETPVKDRLQQKVAERKSSPQSNDAETSPAPASATTIAGNTIQPSATGAVDSQLTGNAQSGDLLRDTSHTSISHIDPTMVHKSYDGWNDEVDPWIDPFNASFPRLNVCERYCAEDTSHIASLQTTSSNADSPKFPSVDDLYSRKYPGQSSGANDKRDSMFSTLIEEVNNKESERPSTKRASRHIPATRSTFTSWWPCRTYRWLRMFVESVIEGFRGQYRNDFVITFGVLVVCLWLAYTTLDFIFMGLIKGVNAQDNLGANCSVVYVTLPGPIITVSLIAASPTNPAQGTYYYSVVNGTTEWLDSITPPARTSTATSGSSVLSLITSSSALGGPIGSSSNLPSTFVQQSPLTSSPVTGAVTVATTFTSDNNLISTVASLPSTMALASIPQSPSSPRRLPTMSNSIIQSPPSATISNTVPTPLPSETYIVTTTSSPDLSTGTSHASPSTELTTPSPSAAVSTISLFPSTTVLSTMTVTLPGGRTTTVTLISTSLLDTGSVSDSLSRLIPSRTLASTSSTEGQTTTLATSSAIAISGMSSVSITPPTPSLLSNTPPLSTSPLSTFTPGSSSSTARFPSFLSSTGVNSASSGLLSTPSMTLTSTPTLTSSDKISPPTRYSSVLSNEPASSVLTSVAISPSLVTTLSQSSSYTSSTASLSSYSLPFGTSATLSSLSTSTTSTSSSSTISVILSKPNSTSIMGSSSTTVSIPIPSSSSSLSHTSGTITATPPYTNTSSSNLAPPQSPSSPKSVFASSSSWTALPRLTSSEYSSASVSSTGLNSTSKSPSSAISSATLSFTTSPSSSFSTRSLTSTPPLSTPSAVPSPAGVPFSNRSSVTPSTTISDTLTSSVPRTISPVVTTSARGLGSNVNTEMQARALMTRIVSYGATSVVFVFPTPSIVTTRTFWTGTYPTVTGPEPSDLQTLPLTTRSVRQTPLSELPSFQLLTTSNLKTALNKVGRAAAVPTDSNGPALAEPTHCGESGNFTLSFDDTTVGPNESELLVVYGLKNPYHHLFYANGFTYVPDKWEPYPAISQPNVALFLPSSGRLLPNTPFAGTLLPGELGAGPRASVTAYWFNAFSAYFGCALSGLTPCLLRISGYRYDTVLRQEVLVAEQNVTLPAC</sequence>
<dbReference type="OrthoDB" id="1935146at2759"/>
<dbReference type="InterPro" id="IPR045161">
    <property type="entry name" value="Utp18"/>
</dbReference>
<evidence type="ECO:0000256" key="1">
    <source>
        <dbReference type="ARBA" id="ARBA00004604"/>
    </source>
</evidence>
<dbReference type="SUPFAM" id="SSF50978">
    <property type="entry name" value="WD40 repeat-like"/>
    <property type="match status" value="1"/>
</dbReference>
<keyword evidence="7" id="KW-1133">Transmembrane helix</keyword>
<feature type="compositionally biased region" description="Low complexity" evidence="6">
    <location>
        <begin position="1460"/>
        <end position="1487"/>
    </location>
</feature>
<feature type="region of interest" description="Disordered" evidence="6">
    <location>
        <begin position="1372"/>
        <end position="1414"/>
    </location>
</feature>
<keyword evidence="4" id="KW-0677">Repeat</keyword>
<feature type="region of interest" description="Disordered" evidence="6">
    <location>
        <begin position="1209"/>
        <end position="1232"/>
    </location>
</feature>
<dbReference type="Gene3D" id="2.130.10.10">
    <property type="entry name" value="YVTN repeat-like/Quinoprotein amine dehydrogenase"/>
    <property type="match status" value="1"/>
</dbReference>
<feature type="region of interest" description="Disordered" evidence="6">
    <location>
        <begin position="124"/>
        <end position="144"/>
    </location>
</feature>
<feature type="compositionally biased region" description="Acidic residues" evidence="6">
    <location>
        <begin position="132"/>
        <end position="144"/>
    </location>
</feature>
<dbReference type="PANTHER" id="PTHR18359:SF0">
    <property type="entry name" value="U3 SMALL NUCLEOLAR RNA-ASSOCIATED PROTEIN 18 HOMOLOG"/>
    <property type="match status" value="1"/>
</dbReference>
<feature type="compositionally biased region" description="Polar residues" evidence="6">
    <location>
        <begin position="1493"/>
        <end position="1510"/>
    </location>
</feature>
<feature type="compositionally biased region" description="Acidic residues" evidence="6">
    <location>
        <begin position="50"/>
        <end position="77"/>
    </location>
</feature>
<feature type="compositionally biased region" description="Low complexity" evidence="6">
    <location>
        <begin position="1109"/>
        <end position="1120"/>
    </location>
</feature>
<feature type="domain" description="DUF7371" evidence="8">
    <location>
        <begin position="1642"/>
        <end position="1783"/>
    </location>
</feature>
<dbReference type="EMBL" id="SWKU01000001">
    <property type="protein sequence ID" value="KAF3010852.1"/>
    <property type="molecule type" value="Genomic_DNA"/>
</dbReference>
<feature type="compositionally biased region" description="Low complexity" evidence="6">
    <location>
        <begin position="1253"/>
        <end position="1272"/>
    </location>
</feature>
<dbReference type="GO" id="GO:0032040">
    <property type="term" value="C:small-subunit processome"/>
    <property type="evidence" value="ECO:0007669"/>
    <property type="project" value="TreeGrafter"/>
</dbReference>
<proteinExistence type="predicted"/>
<feature type="region of interest" description="Disordered" evidence="6">
    <location>
        <begin position="1098"/>
        <end position="1120"/>
    </location>
</feature>
<dbReference type="Pfam" id="PF24086">
    <property type="entry name" value="DUF7371"/>
    <property type="match status" value="1"/>
</dbReference>
<feature type="compositionally biased region" description="Basic and acidic residues" evidence="6">
    <location>
        <begin position="654"/>
        <end position="684"/>
    </location>
</feature>
<dbReference type="GO" id="GO:0034388">
    <property type="term" value="C:Pwp2p-containing subcomplex of 90S preribosome"/>
    <property type="evidence" value="ECO:0007669"/>
    <property type="project" value="TreeGrafter"/>
</dbReference>
<evidence type="ECO:0000256" key="4">
    <source>
        <dbReference type="ARBA" id="ARBA00022737"/>
    </source>
</evidence>
<evidence type="ECO:0000256" key="7">
    <source>
        <dbReference type="SAM" id="Phobius"/>
    </source>
</evidence>
<name>A0A9P4TNQ9_CURKU</name>
<evidence type="ECO:0000256" key="3">
    <source>
        <dbReference type="ARBA" id="ARBA00022574"/>
    </source>
</evidence>
<comment type="caution">
    <text evidence="9">The sequence shown here is derived from an EMBL/GenBank/DDBJ whole genome shotgun (WGS) entry which is preliminary data.</text>
</comment>
<feature type="compositionally biased region" description="Acidic residues" evidence="6">
    <location>
        <begin position="172"/>
        <end position="188"/>
    </location>
</feature>
<keyword evidence="5" id="KW-0539">Nucleus</keyword>
<dbReference type="InterPro" id="IPR036322">
    <property type="entry name" value="WD40_repeat_dom_sf"/>
</dbReference>
<protein>
    <recommendedName>
        <fullName evidence="8">DUF7371 domain-containing protein</fullName>
    </recommendedName>
</protein>
<reference evidence="9" key="1">
    <citation type="submission" date="2019-04" db="EMBL/GenBank/DDBJ databases">
        <title>Sequencing of skin fungus with MAO and IRED activity.</title>
        <authorList>
            <person name="Marsaioli A.J."/>
            <person name="Bonatto J.M.C."/>
            <person name="Reis Junior O."/>
        </authorList>
    </citation>
    <scope>NUCLEOTIDE SEQUENCE</scope>
    <source>
        <strain evidence="9">30M1</strain>
    </source>
</reference>
<feature type="region of interest" description="Disordered" evidence="6">
    <location>
        <begin position="1460"/>
        <end position="1510"/>
    </location>
</feature>
<feature type="compositionally biased region" description="Basic and acidic residues" evidence="6">
    <location>
        <begin position="83"/>
        <end position="95"/>
    </location>
</feature>
<dbReference type="FunFam" id="2.130.10.10:FF:000549">
    <property type="entry name" value="Small nucleolar ribonucleoprotein complex subunit"/>
    <property type="match status" value="1"/>
</dbReference>
<feature type="compositionally biased region" description="Polar residues" evidence="6">
    <location>
        <begin position="703"/>
        <end position="726"/>
    </location>
</feature>
<evidence type="ECO:0000313" key="10">
    <source>
        <dbReference type="Proteomes" id="UP000801428"/>
    </source>
</evidence>
<dbReference type="InterPro" id="IPR055795">
    <property type="entry name" value="DUF7371"/>
</dbReference>
<feature type="transmembrane region" description="Helical" evidence="7">
    <location>
        <begin position="888"/>
        <end position="911"/>
    </location>
</feature>
<feature type="region of interest" description="Disordered" evidence="6">
    <location>
        <begin position="654"/>
        <end position="729"/>
    </location>
</feature>
<keyword evidence="7" id="KW-0472">Membrane</keyword>
<dbReference type="GO" id="GO:0006364">
    <property type="term" value="P:rRNA processing"/>
    <property type="evidence" value="ECO:0007669"/>
    <property type="project" value="UniProtKB-KW"/>
</dbReference>
<keyword evidence="10" id="KW-1185">Reference proteome</keyword>
<dbReference type="Proteomes" id="UP000801428">
    <property type="component" value="Unassembled WGS sequence"/>
</dbReference>
<keyword evidence="2" id="KW-0698">rRNA processing</keyword>
<evidence type="ECO:0000256" key="2">
    <source>
        <dbReference type="ARBA" id="ARBA00022552"/>
    </source>
</evidence>
<accession>A0A9P4TNQ9</accession>
<feature type="compositionally biased region" description="Acidic residues" evidence="6">
    <location>
        <begin position="251"/>
        <end position="268"/>
    </location>
</feature>
<feature type="region of interest" description="Disordered" evidence="6">
    <location>
        <begin position="238"/>
        <end position="268"/>
    </location>
</feature>
<evidence type="ECO:0000313" key="9">
    <source>
        <dbReference type="EMBL" id="KAF3010852.1"/>
    </source>
</evidence>
<feature type="region of interest" description="Disordered" evidence="6">
    <location>
        <begin position="41"/>
        <end position="96"/>
    </location>
</feature>
<feature type="compositionally biased region" description="Polar residues" evidence="6">
    <location>
        <begin position="1098"/>
        <end position="1108"/>
    </location>
</feature>
<feature type="compositionally biased region" description="Low complexity" evidence="6">
    <location>
        <begin position="156"/>
        <end position="171"/>
    </location>
</feature>
<feature type="transmembrane region" description="Helical" evidence="7">
    <location>
        <begin position="923"/>
        <end position="946"/>
    </location>
</feature>
<feature type="region of interest" description="Disordered" evidence="6">
    <location>
        <begin position="156"/>
        <end position="191"/>
    </location>
</feature>
<feature type="compositionally biased region" description="Polar residues" evidence="6">
    <location>
        <begin position="1389"/>
        <end position="1403"/>
    </location>
</feature>
<feature type="compositionally biased region" description="Low complexity" evidence="6">
    <location>
        <begin position="693"/>
        <end position="702"/>
    </location>
</feature>
<organism evidence="9 10">
    <name type="scientific">Curvularia kusanoi</name>
    <name type="common">Cochliobolus kusanoi</name>
    <dbReference type="NCBI Taxonomy" id="90978"/>
    <lineage>
        <taxon>Eukaryota</taxon>
        <taxon>Fungi</taxon>
        <taxon>Dikarya</taxon>
        <taxon>Ascomycota</taxon>
        <taxon>Pezizomycotina</taxon>
        <taxon>Dothideomycetes</taxon>
        <taxon>Pleosporomycetidae</taxon>
        <taxon>Pleosporales</taxon>
        <taxon>Pleosporineae</taxon>
        <taxon>Pleosporaceae</taxon>
        <taxon>Curvularia</taxon>
    </lineage>
</organism>